<evidence type="ECO:0000313" key="1">
    <source>
        <dbReference type="EMBL" id="KDQ09326.1"/>
    </source>
</evidence>
<evidence type="ECO:0000313" key="2">
    <source>
        <dbReference type="Proteomes" id="UP000027195"/>
    </source>
</evidence>
<dbReference type="InParanoid" id="A0A067MCP6"/>
<dbReference type="Proteomes" id="UP000027195">
    <property type="component" value="Unassembled WGS sequence"/>
</dbReference>
<protein>
    <submittedName>
        <fullName evidence="1">Uncharacterized protein</fullName>
    </submittedName>
</protein>
<organism evidence="1 2">
    <name type="scientific">Botryobasidium botryosum (strain FD-172 SS1)</name>
    <dbReference type="NCBI Taxonomy" id="930990"/>
    <lineage>
        <taxon>Eukaryota</taxon>
        <taxon>Fungi</taxon>
        <taxon>Dikarya</taxon>
        <taxon>Basidiomycota</taxon>
        <taxon>Agaricomycotina</taxon>
        <taxon>Agaricomycetes</taxon>
        <taxon>Cantharellales</taxon>
        <taxon>Botryobasidiaceae</taxon>
        <taxon>Botryobasidium</taxon>
    </lineage>
</organism>
<dbReference type="AlphaFoldDB" id="A0A067MCP6"/>
<dbReference type="EMBL" id="KL198079">
    <property type="protein sequence ID" value="KDQ09326.1"/>
    <property type="molecule type" value="Genomic_DNA"/>
</dbReference>
<accession>A0A067MCP6</accession>
<sequence length="143" mass="15804">MDAISALTDRLDVFRPSRLESTDISSTKSALLAAVGAAHAAMIQVNNVFPKDDPNVIISQKNACKNVVLAAKEMCKLGYEYFPLTFGVSNSFFLPKFIVRTTRNEDGARGVQELLCSLDRVKMLLPSEANAPVDRMWHNPVYV</sequence>
<keyword evidence="2" id="KW-1185">Reference proteome</keyword>
<dbReference type="HOGENOM" id="CLU_1805869_0_0_1"/>
<gene>
    <name evidence="1" type="ORF">BOTBODRAFT_527648</name>
</gene>
<name>A0A067MCP6_BOTB1</name>
<reference evidence="2" key="1">
    <citation type="journal article" date="2014" name="Proc. Natl. Acad. Sci. U.S.A.">
        <title>Extensive sampling of basidiomycete genomes demonstrates inadequacy of the white-rot/brown-rot paradigm for wood decay fungi.</title>
        <authorList>
            <person name="Riley R."/>
            <person name="Salamov A.A."/>
            <person name="Brown D.W."/>
            <person name="Nagy L.G."/>
            <person name="Floudas D."/>
            <person name="Held B.W."/>
            <person name="Levasseur A."/>
            <person name="Lombard V."/>
            <person name="Morin E."/>
            <person name="Otillar R."/>
            <person name="Lindquist E.A."/>
            <person name="Sun H."/>
            <person name="LaButti K.M."/>
            <person name="Schmutz J."/>
            <person name="Jabbour D."/>
            <person name="Luo H."/>
            <person name="Baker S.E."/>
            <person name="Pisabarro A.G."/>
            <person name="Walton J.D."/>
            <person name="Blanchette R.A."/>
            <person name="Henrissat B."/>
            <person name="Martin F."/>
            <person name="Cullen D."/>
            <person name="Hibbett D.S."/>
            <person name="Grigoriev I.V."/>
        </authorList>
    </citation>
    <scope>NUCLEOTIDE SEQUENCE [LARGE SCALE GENOMIC DNA]</scope>
    <source>
        <strain evidence="2">FD-172 SS1</strain>
    </source>
</reference>
<proteinExistence type="predicted"/>